<evidence type="ECO:0000313" key="2">
    <source>
        <dbReference type="EMBL" id="TXJ94574.1"/>
    </source>
</evidence>
<dbReference type="InterPro" id="IPR012657">
    <property type="entry name" value="23S_rRNA-intervening_sequence"/>
</dbReference>
<proteinExistence type="predicted"/>
<dbReference type="PANTHER" id="PTHR38471:SF2">
    <property type="entry name" value="FOUR HELIX BUNDLE PROTEIN"/>
    <property type="match status" value="1"/>
</dbReference>
<name>A0A3A1NGX4_9FLAO</name>
<evidence type="ECO:0000313" key="4">
    <source>
        <dbReference type="Proteomes" id="UP000321621"/>
    </source>
</evidence>
<dbReference type="PANTHER" id="PTHR38471">
    <property type="entry name" value="FOUR HELIX BUNDLE PROTEIN"/>
    <property type="match status" value="1"/>
</dbReference>
<dbReference type="NCBIfam" id="TIGR02436">
    <property type="entry name" value="four helix bundle protein"/>
    <property type="match status" value="1"/>
</dbReference>
<comment type="caution">
    <text evidence="1">The sequence shown here is derived from an EMBL/GenBank/DDBJ whole genome shotgun (WGS) entry which is preliminary data.</text>
</comment>
<accession>A0A3A1NGX4</accession>
<dbReference type="EMBL" id="VNWK01000025">
    <property type="protein sequence ID" value="TXJ94574.1"/>
    <property type="molecule type" value="Genomic_DNA"/>
</dbReference>
<organism evidence="1 3">
    <name type="scientific">Flagellimonas pelagia</name>
    <dbReference type="NCBI Taxonomy" id="2306998"/>
    <lineage>
        <taxon>Bacteria</taxon>
        <taxon>Pseudomonadati</taxon>
        <taxon>Bacteroidota</taxon>
        <taxon>Flavobacteriia</taxon>
        <taxon>Flavobacteriales</taxon>
        <taxon>Flavobacteriaceae</taxon>
        <taxon>Flagellimonas</taxon>
    </lineage>
</organism>
<evidence type="ECO:0000313" key="3">
    <source>
        <dbReference type="Proteomes" id="UP000266691"/>
    </source>
</evidence>
<gene>
    <name evidence="1" type="ORF">D2V05_09115</name>
    <name evidence="2" type="ORF">FQ017_09030</name>
</gene>
<dbReference type="SUPFAM" id="SSF158446">
    <property type="entry name" value="IVS-encoded protein-like"/>
    <property type="match status" value="1"/>
</dbReference>
<sequence length="121" mass="13671">MANYKNYKVWEKSHQLVLDIYAITKEFPSSELYNLVSQMNRASVSIPTNIAEGCGRETEKELVRFLYIASGSAHELDYLILLASELGFIEPNKANSIISEIDEIKKMLAGLIKTIRTSLKT</sequence>
<dbReference type="EMBL" id="QXFI01000025">
    <property type="protein sequence ID" value="RIV44511.1"/>
    <property type="molecule type" value="Genomic_DNA"/>
</dbReference>
<reference evidence="2 4" key="2">
    <citation type="submission" date="2019-07" db="EMBL/GenBank/DDBJ databases">
        <title>Draft genome of two Muricauda strains isolated from deep sea.</title>
        <authorList>
            <person name="Sun C."/>
        </authorList>
    </citation>
    <scope>NUCLEOTIDE SEQUENCE [LARGE SCALE GENOMIC DNA]</scope>
    <source>
        <strain evidence="2 4">72</strain>
    </source>
</reference>
<evidence type="ECO:0000313" key="1">
    <source>
        <dbReference type="EMBL" id="RIV44511.1"/>
    </source>
</evidence>
<dbReference type="OrthoDB" id="9811959at2"/>
<dbReference type="Proteomes" id="UP000321621">
    <property type="component" value="Unassembled WGS sequence"/>
</dbReference>
<dbReference type="AlphaFoldDB" id="A0A3A1NGX4"/>
<dbReference type="Gene3D" id="1.20.1440.60">
    <property type="entry name" value="23S rRNA-intervening sequence"/>
    <property type="match status" value="1"/>
</dbReference>
<reference evidence="1 3" key="1">
    <citation type="submission" date="2018-08" db="EMBL/GenBank/DDBJ databases">
        <title>Proposal of Muricauda 72 sp.nov. and Muricauda NH166 sp.nov., isolated from seawater.</title>
        <authorList>
            <person name="Cheng H."/>
            <person name="Wu Y.-H."/>
            <person name="Guo L.-L."/>
            <person name="Xu X.-W."/>
        </authorList>
    </citation>
    <scope>NUCLEOTIDE SEQUENCE [LARGE SCALE GENOMIC DNA]</scope>
    <source>
        <strain evidence="1 3">72</strain>
    </source>
</reference>
<keyword evidence="4" id="KW-1185">Reference proteome</keyword>
<dbReference type="CDD" id="cd16377">
    <property type="entry name" value="23S_rRNA_IVP_like"/>
    <property type="match status" value="1"/>
</dbReference>
<dbReference type="RefSeq" id="WP_119647292.1">
    <property type="nucleotide sequence ID" value="NZ_QXFI01000025.1"/>
</dbReference>
<dbReference type="Proteomes" id="UP000266691">
    <property type="component" value="Unassembled WGS sequence"/>
</dbReference>
<protein>
    <submittedName>
        <fullName evidence="1">Four helix bundle protein</fullName>
    </submittedName>
</protein>
<dbReference type="InterPro" id="IPR036583">
    <property type="entry name" value="23S_rRNA_IVS_sf"/>
</dbReference>
<dbReference type="Pfam" id="PF05635">
    <property type="entry name" value="23S_rRNA_IVP"/>
    <property type="match status" value="1"/>
</dbReference>